<sequence length="225" mass="23903">MRAWFLLFLSLCGCGDTPLRSAWAGLSHRLPAGDPIPAEAATEGLSETDGPALRLRVGGRTAQAVLVSEQGDRRLWRAGAGIVVATDGGRVVATSGLREVLVATRFDGPDPLSNPVELLDRPAETRRLVDLMRSDRQPQGMRFGIPVRCRLRSELLAEDPAVLVVEERCRAGGAGGGAHTNRFWSEAATGAVLRGEQWIGPNMPPMTVEFLPPAAGEAPAAAARP</sequence>
<dbReference type="SUPFAM" id="SSF159270">
    <property type="entry name" value="YmcC-like"/>
    <property type="match status" value="1"/>
</dbReference>
<reference evidence="2" key="1">
    <citation type="journal article" date="2019" name="Int. J. Syst. Evol. Microbiol.">
        <title>The Global Catalogue of Microorganisms (GCM) 10K type strain sequencing project: providing services to taxonomists for standard genome sequencing and annotation.</title>
        <authorList>
            <consortium name="The Broad Institute Genomics Platform"/>
            <consortium name="The Broad Institute Genome Sequencing Center for Infectious Disease"/>
            <person name="Wu L."/>
            <person name="Ma J."/>
        </authorList>
    </citation>
    <scope>NUCLEOTIDE SEQUENCE [LARGE SCALE GENOMIC DNA]</scope>
    <source>
        <strain evidence="2">JCM 9933</strain>
    </source>
</reference>
<gene>
    <name evidence="1" type="ORF">GCM10009416_29690</name>
</gene>
<accession>A0ABP3QHP6</accession>
<dbReference type="InterPro" id="IPR021308">
    <property type="entry name" value="GfcB"/>
</dbReference>
<proteinExistence type="predicted"/>
<dbReference type="Proteomes" id="UP001501588">
    <property type="component" value="Unassembled WGS sequence"/>
</dbReference>
<evidence type="ECO:0000313" key="2">
    <source>
        <dbReference type="Proteomes" id="UP001501588"/>
    </source>
</evidence>
<dbReference type="EMBL" id="BAAAFZ010000046">
    <property type="protein sequence ID" value="GAA0589181.1"/>
    <property type="molecule type" value="Genomic_DNA"/>
</dbReference>
<organism evidence="1 2">
    <name type="scientific">Craurococcus roseus</name>
    <dbReference type="NCBI Taxonomy" id="77585"/>
    <lineage>
        <taxon>Bacteria</taxon>
        <taxon>Pseudomonadati</taxon>
        <taxon>Pseudomonadota</taxon>
        <taxon>Alphaproteobacteria</taxon>
        <taxon>Acetobacterales</taxon>
        <taxon>Acetobacteraceae</taxon>
        <taxon>Craurococcus</taxon>
    </lineage>
</organism>
<keyword evidence="2" id="KW-1185">Reference proteome</keyword>
<evidence type="ECO:0000313" key="1">
    <source>
        <dbReference type="EMBL" id="GAA0589181.1"/>
    </source>
</evidence>
<dbReference type="Gene3D" id="2.40.360.10">
    <property type="entry name" value="YmcC-like"/>
    <property type="match status" value="1"/>
</dbReference>
<evidence type="ECO:0008006" key="3">
    <source>
        <dbReference type="Google" id="ProtNLM"/>
    </source>
</evidence>
<dbReference type="InterPro" id="IPR023373">
    <property type="entry name" value="YmcC_sf"/>
</dbReference>
<protein>
    <recommendedName>
        <fullName evidence="3">YjbF family lipoprotein</fullName>
    </recommendedName>
</protein>
<name>A0ABP3QHP6_9PROT</name>
<comment type="caution">
    <text evidence="1">The sequence shown here is derived from an EMBL/GenBank/DDBJ whole genome shotgun (WGS) entry which is preliminary data.</text>
</comment>
<dbReference type="Pfam" id="PF11102">
    <property type="entry name" value="YjbF"/>
    <property type="match status" value="1"/>
</dbReference>